<comment type="similarity">
    <text evidence="1">Belongs to the asp23 family.</text>
</comment>
<dbReference type="Pfam" id="PF03780">
    <property type="entry name" value="Asp23"/>
    <property type="match status" value="1"/>
</dbReference>
<evidence type="ECO:0000256" key="2">
    <source>
        <dbReference type="SAM" id="MobiDB-lite"/>
    </source>
</evidence>
<evidence type="ECO:0000313" key="4">
    <source>
        <dbReference type="Proteomes" id="UP000198825"/>
    </source>
</evidence>
<feature type="region of interest" description="Disordered" evidence="2">
    <location>
        <begin position="144"/>
        <end position="187"/>
    </location>
</feature>
<feature type="compositionally biased region" description="Low complexity" evidence="2">
    <location>
        <begin position="293"/>
        <end position="303"/>
    </location>
</feature>
<feature type="compositionally biased region" description="Low complexity" evidence="2">
    <location>
        <begin position="227"/>
        <end position="237"/>
    </location>
</feature>
<dbReference type="Gene3D" id="1.20.120.20">
    <property type="entry name" value="Apolipoprotein"/>
    <property type="match status" value="1"/>
</dbReference>
<feature type="region of interest" description="Disordered" evidence="2">
    <location>
        <begin position="293"/>
        <end position="312"/>
    </location>
</feature>
<dbReference type="RefSeq" id="WP_231918502.1">
    <property type="nucleotide sequence ID" value="NZ_LT629799.1"/>
</dbReference>
<dbReference type="STRING" id="546874.SAMN04488544_1624"/>
<dbReference type="PANTHER" id="PTHR34297:SF3">
    <property type="entry name" value="ALKALINE SHOCK PROTEIN 23"/>
    <property type="match status" value="1"/>
</dbReference>
<sequence>MTEAPQSRTDTEPTAAVTVEPTPVARAQRAAAEAAGTIEGVHELGTPGGRALVRAMGRVPGGRTTYGPGVSVEVGQGKAALDVALVAEYGTPVPALADKVREAVRERVEREAELEVVEVNVTVLDVHHPDDDVAAARRAEMAERARAKAQEVGGRAGDAAQDAADRAREVAQDAAERARGVSQDASDRIQDVAQDVADQAGEVAEDGRRQAADVVRDADDAVQRIAAQAAEAAAEQEAGAEEKSDRVAAPNSPRNDRDAPAVVLADGSGDGTGPEVVVTDQVVIADRVVVVDGQQDAQQQDQQDQQEKDRTS</sequence>
<dbReference type="InterPro" id="IPR005531">
    <property type="entry name" value="Asp23"/>
</dbReference>
<feature type="compositionally biased region" description="Basic and acidic residues" evidence="2">
    <location>
        <begin position="163"/>
        <end position="187"/>
    </location>
</feature>
<feature type="region of interest" description="Disordered" evidence="2">
    <location>
        <begin position="227"/>
        <end position="277"/>
    </location>
</feature>
<dbReference type="Proteomes" id="UP000198825">
    <property type="component" value="Chromosome I"/>
</dbReference>
<gene>
    <name evidence="3" type="ORF">SAMN04488544_1624</name>
</gene>
<organism evidence="3 4">
    <name type="scientific">Microlunatus sagamiharensis</name>
    <dbReference type="NCBI Taxonomy" id="546874"/>
    <lineage>
        <taxon>Bacteria</taxon>
        <taxon>Bacillati</taxon>
        <taxon>Actinomycetota</taxon>
        <taxon>Actinomycetes</taxon>
        <taxon>Propionibacteriales</taxon>
        <taxon>Propionibacteriaceae</taxon>
        <taxon>Microlunatus</taxon>
    </lineage>
</organism>
<reference evidence="4" key="1">
    <citation type="submission" date="2016-10" db="EMBL/GenBank/DDBJ databases">
        <authorList>
            <person name="Varghese N."/>
            <person name="Submissions S."/>
        </authorList>
    </citation>
    <scope>NUCLEOTIDE SEQUENCE [LARGE SCALE GENOMIC DNA]</scope>
    <source>
        <strain evidence="4">DSM 21743</strain>
    </source>
</reference>
<protein>
    <submittedName>
        <fullName evidence="3">Uncharacterized conserved protein YloU, alkaline shock protein (Asp23) family</fullName>
    </submittedName>
</protein>
<evidence type="ECO:0000313" key="3">
    <source>
        <dbReference type="EMBL" id="SDU89745.1"/>
    </source>
</evidence>
<dbReference type="PANTHER" id="PTHR34297">
    <property type="entry name" value="HYPOTHETICAL CYTOSOLIC PROTEIN-RELATED"/>
    <property type="match status" value="1"/>
</dbReference>
<keyword evidence="4" id="KW-1185">Reference proteome</keyword>
<dbReference type="AlphaFoldDB" id="A0A1H2M9N2"/>
<name>A0A1H2M9N2_9ACTN</name>
<dbReference type="EMBL" id="LT629799">
    <property type="protein sequence ID" value="SDU89745.1"/>
    <property type="molecule type" value="Genomic_DNA"/>
</dbReference>
<accession>A0A1H2M9N2</accession>
<proteinExistence type="inferred from homology"/>
<evidence type="ECO:0000256" key="1">
    <source>
        <dbReference type="ARBA" id="ARBA00005721"/>
    </source>
</evidence>